<comment type="similarity">
    <text evidence="2">Belongs to the glycosyl hydrolase 9 (cellulase E) family.</text>
</comment>
<dbReference type="PANTHER" id="PTHR22298">
    <property type="entry name" value="ENDO-1,4-BETA-GLUCANASE"/>
    <property type="match status" value="1"/>
</dbReference>
<dbReference type="EMBL" id="LSYV01000032">
    <property type="protein sequence ID" value="KXZ47929.1"/>
    <property type="molecule type" value="Genomic_DNA"/>
</dbReference>
<dbReference type="InterPro" id="IPR001701">
    <property type="entry name" value="Glyco_hydro_9"/>
</dbReference>
<feature type="domain" description="Glycoside hydrolase family 9" evidence="9">
    <location>
        <begin position="9"/>
        <end position="136"/>
    </location>
</feature>
<dbReference type="GO" id="GO:0008810">
    <property type="term" value="F:cellulase activity"/>
    <property type="evidence" value="ECO:0007669"/>
    <property type="project" value="UniProtKB-EC"/>
</dbReference>
<evidence type="ECO:0000259" key="9">
    <source>
        <dbReference type="Pfam" id="PF00759"/>
    </source>
</evidence>
<evidence type="ECO:0000256" key="1">
    <source>
        <dbReference type="ARBA" id="ARBA00000966"/>
    </source>
</evidence>
<evidence type="ECO:0000256" key="4">
    <source>
        <dbReference type="ARBA" id="ARBA00022801"/>
    </source>
</evidence>
<keyword evidence="4" id="KW-0378">Hydrolase</keyword>
<dbReference type="AlphaFoldDB" id="A0A150GDM1"/>
<dbReference type="SUPFAM" id="SSF48208">
    <property type="entry name" value="Six-hairpin glycosidases"/>
    <property type="match status" value="1"/>
</dbReference>
<comment type="catalytic activity">
    <reaction evidence="1">
        <text>Endohydrolysis of (1-&gt;4)-beta-D-glucosidic linkages in cellulose, lichenin and cereal beta-D-glucans.</text>
        <dbReference type="EC" id="3.2.1.4"/>
    </reaction>
</comment>
<sequence>MGGRGRAGTAFLALSAVSGPAGEAAFGSTTAKSLRCAAKTQVKYLLGANPGKQAFVTGLDIIDGFDTSIAVPQNPRHRAASCKGEVCYGLGENNPHKLLGALVGGPKPDGSYTDSRIAEPDNLVSLEFNGPFTGAVAGLTAIEDTLSCSA</sequence>
<accession>A0A150GDM1</accession>
<evidence type="ECO:0000313" key="11">
    <source>
        <dbReference type="Proteomes" id="UP000075714"/>
    </source>
</evidence>
<dbReference type="GO" id="GO:0030245">
    <property type="term" value="P:cellulose catabolic process"/>
    <property type="evidence" value="ECO:0007669"/>
    <property type="project" value="UniProtKB-KW"/>
</dbReference>
<keyword evidence="7" id="KW-0326">Glycosidase</keyword>
<reference evidence="11" key="1">
    <citation type="journal article" date="2016" name="Nat. Commun.">
        <title>The Gonium pectorale genome demonstrates co-option of cell cycle regulation during the evolution of multicellularity.</title>
        <authorList>
            <person name="Hanschen E.R."/>
            <person name="Marriage T.N."/>
            <person name="Ferris P.J."/>
            <person name="Hamaji T."/>
            <person name="Toyoda A."/>
            <person name="Fujiyama A."/>
            <person name="Neme R."/>
            <person name="Noguchi H."/>
            <person name="Minakuchi Y."/>
            <person name="Suzuki M."/>
            <person name="Kawai-Toyooka H."/>
            <person name="Smith D.R."/>
            <person name="Sparks H."/>
            <person name="Anderson J."/>
            <person name="Bakaric R."/>
            <person name="Luria V."/>
            <person name="Karger A."/>
            <person name="Kirschner M.W."/>
            <person name="Durand P.M."/>
            <person name="Michod R.E."/>
            <person name="Nozaki H."/>
            <person name="Olson B.J."/>
        </authorList>
    </citation>
    <scope>NUCLEOTIDE SEQUENCE [LARGE SCALE GENOMIC DNA]</scope>
    <source>
        <strain evidence="11">NIES-2863</strain>
    </source>
</reference>
<keyword evidence="6" id="KW-0119">Carbohydrate metabolism</keyword>
<evidence type="ECO:0000256" key="7">
    <source>
        <dbReference type="ARBA" id="ARBA00023295"/>
    </source>
</evidence>
<proteinExistence type="inferred from homology"/>
<evidence type="ECO:0000256" key="2">
    <source>
        <dbReference type="ARBA" id="ARBA00007072"/>
    </source>
</evidence>
<evidence type="ECO:0000313" key="10">
    <source>
        <dbReference type="EMBL" id="KXZ47929.1"/>
    </source>
</evidence>
<keyword evidence="5" id="KW-0136">Cellulose degradation</keyword>
<evidence type="ECO:0000256" key="3">
    <source>
        <dbReference type="ARBA" id="ARBA00012601"/>
    </source>
</evidence>
<comment type="caution">
    <text evidence="10">The sequence shown here is derived from an EMBL/GenBank/DDBJ whole genome shotgun (WGS) entry which is preliminary data.</text>
</comment>
<dbReference type="EC" id="3.2.1.4" evidence="3"/>
<dbReference type="Pfam" id="PF00759">
    <property type="entry name" value="Glyco_hydro_9"/>
    <property type="match status" value="1"/>
</dbReference>
<evidence type="ECO:0000256" key="5">
    <source>
        <dbReference type="ARBA" id="ARBA00023001"/>
    </source>
</evidence>
<evidence type="ECO:0000256" key="8">
    <source>
        <dbReference type="ARBA" id="ARBA00023326"/>
    </source>
</evidence>
<dbReference type="InterPro" id="IPR008928">
    <property type="entry name" value="6-hairpin_glycosidase_sf"/>
</dbReference>
<dbReference type="InterPro" id="IPR012341">
    <property type="entry name" value="6hp_glycosidase-like_sf"/>
</dbReference>
<gene>
    <name evidence="10" type="ORF">GPECTOR_31g291</name>
</gene>
<keyword evidence="11" id="KW-1185">Reference proteome</keyword>
<dbReference type="STRING" id="33097.A0A150GDM1"/>
<organism evidence="10 11">
    <name type="scientific">Gonium pectorale</name>
    <name type="common">Green alga</name>
    <dbReference type="NCBI Taxonomy" id="33097"/>
    <lineage>
        <taxon>Eukaryota</taxon>
        <taxon>Viridiplantae</taxon>
        <taxon>Chlorophyta</taxon>
        <taxon>core chlorophytes</taxon>
        <taxon>Chlorophyceae</taxon>
        <taxon>CS clade</taxon>
        <taxon>Chlamydomonadales</taxon>
        <taxon>Volvocaceae</taxon>
        <taxon>Gonium</taxon>
    </lineage>
</organism>
<protein>
    <recommendedName>
        <fullName evidence="3">cellulase</fullName>
        <ecNumber evidence="3">3.2.1.4</ecNumber>
    </recommendedName>
</protein>
<evidence type="ECO:0000256" key="6">
    <source>
        <dbReference type="ARBA" id="ARBA00023277"/>
    </source>
</evidence>
<dbReference type="OrthoDB" id="540005at2759"/>
<dbReference type="Proteomes" id="UP000075714">
    <property type="component" value="Unassembled WGS sequence"/>
</dbReference>
<name>A0A150GDM1_GONPE</name>
<keyword evidence="8" id="KW-0624">Polysaccharide degradation</keyword>
<dbReference type="Gene3D" id="1.50.10.10">
    <property type="match status" value="1"/>
</dbReference>